<proteinExistence type="predicted"/>
<feature type="region of interest" description="Disordered" evidence="2">
    <location>
        <begin position="110"/>
        <end position="140"/>
    </location>
</feature>
<evidence type="ECO:0000259" key="3">
    <source>
        <dbReference type="PROSITE" id="PS50966"/>
    </source>
</evidence>
<protein>
    <recommendedName>
        <fullName evidence="3">SWIM-type domain-containing protein</fullName>
    </recommendedName>
</protein>
<evidence type="ECO:0000256" key="2">
    <source>
        <dbReference type="SAM" id="MobiDB-lite"/>
    </source>
</evidence>
<dbReference type="RefSeq" id="WP_105861906.1">
    <property type="nucleotide sequence ID" value="NZ_PUEJ01000003.1"/>
</dbReference>
<evidence type="ECO:0000313" key="5">
    <source>
        <dbReference type="Proteomes" id="UP000237682"/>
    </source>
</evidence>
<reference evidence="4 5" key="1">
    <citation type="submission" date="2018-02" db="EMBL/GenBank/DDBJ databases">
        <title>Whole genome sequencing of endophytic bacterium.</title>
        <authorList>
            <person name="Eedara R."/>
            <person name="Podile A.R."/>
        </authorList>
    </citation>
    <scope>NUCLEOTIDE SEQUENCE [LARGE SCALE GENOMIC DNA]</scope>
    <source>
        <strain evidence="4 5">RP1T</strain>
    </source>
</reference>
<evidence type="ECO:0000313" key="4">
    <source>
        <dbReference type="EMBL" id="PRH88240.1"/>
    </source>
</evidence>
<feature type="domain" description="SWIM-type" evidence="3">
    <location>
        <begin position="53"/>
        <end position="86"/>
    </location>
</feature>
<dbReference type="EMBL" id="PUEJ01000003">
    <property type="protein sequence ID" value="PRH88240.1"/>
    <property type="molecule type" value="Genomic_DNA"/>
</dbReference>
<organism evidence="4 5">
    <name type="scientific">Labrys okinawensis</name>
    <dbReference type="NCBI Taxonomy" id="346911"/>
    <lineage>
        <taxon>Bacteria</taxon>
        <taxon>Pseudomonadati</taxon>
        <taxon>Pseudomonadota</taxon>
        <taxon>Alphaproteobacteria</taxon>
        <taxon>Hyphomicrobiales</taxon>
        <taxon>Xanthobacteraceae</taxon>
        <taxon>Labrys</taxon>
    </lineage>
</organism>
<dbReference type="OrthoDB" id="9816340at2"/>
<dbReference type="PROSITE" id="PS50966">
    <property type="entry name" value="ZF_SWIM"/>
    <property type="match status" value="1"/>
</dbReference>
<keyword evidence="1" id="KW-0479">Metal-binding</keyword>
<dbReference type="GO" id="GO:0008270">
    <property type="term" value="F:zinc ion binding"/>
    <property type="evidence" value="ECO:0007669"/>
    <property type="project" value="UniProtKB-KW"/>
</dbReference>
<dbReference type="AlphaFoldDB" id="A0A2S9QG18"/>
<comment type="caution">
    <text evidence="4">The sequence shown here is derived from an EMBL/GenBank/DDBJ whole genome shotgun (WGS) entry which is preliminary data.</text>
</comment>
<accession>A0A2S9QG18</accession>
<sequence>MTLTLAKVEELAPDQGSIDAARKLLKPSLWPTIAQDGQALIWGECQGSGSLPYRVVVSEVDLAYKCSCPSRKFPCKHTLALMWMRADGKSFGTAERPGWVAEWLSRRRPSSGARPAALPAEDKPRASLHAAPVEEEVPDPKALARAAAQRERLRQEREASVLAGLDDLDRWLQDQVERGLAAFQGMAVDQCRLLARRLIDAKAHGLAARVEQLPAALFAMPDEERGDFLVQRLGELFLIAEAYRRQAGLPPALAADVRLAVGWTMTKEALFADPDALRQRGRWMVLATVNEVQPDKLRRLETWFGRVDGGEGPRFALMVDFIPVSVGNTGTVYAPGECLEAEMLFYPSPVPLRAIIAEQAGRTERIEAWQPPADDLPAAMEDYEAHLARKPWLGDWPIAAREAVVVRMPGGAVLATLQGDMAFPLRAGPGDDALEALAGIACSAVFGIWDGHRLELKLAETPLGRWIAG</sequence>
<dbReference type="InterPro" id="IPR007527">
    <property type="entry name" value="Znf_SWIM"/>
</dbReference>
<gene>
    <name evidence="4" type="ORF">C5L14_10230</name>
</gene>
<evidence type="ECO:0000256" key="1">
    <source>
        <dbReference type="PROSITE-ProRule" id="PRU00325"/>
    </source>
</evidence>
<keyword evidence="1" id="KW-0863">Zinc-finger</keyword>
<name>A0A2S9QG18_9HYPH</name>
<feature type="compositionally biased region" description="Low complexity" evidence="2">
    <location>
        <begin position="110"/>
        <end position="119"/>
    </location>
</feature>
<keyword evidence="5" id="KW-1185">Reference proteome</keyword>
<dbReference type="Proteomes" id="UP000237682">
    <property type="component" value="Unassembled WGS sequence"/>
</dbReference>
<dbReference type="Pfam" id="PF04434">
    <property type="entry name" value="SWIM"/>
    <property type="match status" value="1"/>
</dbReference>
<keyword evidence="1" id="KW-0862">Zinc</keyword>